<dbReference type="EMBL" id="CDMZ01005338">
    <property type="protein sequence ID" value="CEM52703.1"/>
    <property type="molecule type" value="Genomic_DNA"/>
</dbReference>
<accession>A0A0G4I6X3</accession>
<reference evidence="1" key="1">
    <citation type="submission" date="2014-11" db="EMBL/GenBank/DDBJ databases">
        <authorList>
            <person name="Otto D Thomas"/>
            <person name="Naeem Raeece"/>
        </authorList>
    </citation>
    <scope>NUCLEOTIDE SEQUENCE</scope>
</reference>
<protein>
    <submittedName>
        <fullName evidence="1">Uncharacterized protein</fullName>
    </submittedName>
</protein>
<gene>
    <name evidence="1" type="ORF">Cvel_11443</name>
</gene>
<dbReference type="VEuPathDB" id="CryptoDB:Cvel_11443"/>
<proteinExistence type="predicted"/>
<organism evidence="1">
    <name type="scientific">Chromera velia CCMP2878</name>
    <dbReference type="NCBI Taxonomy" id="1169474"/>
    <lineage>
        <taxon>Eukaryota</taxon>
        <taxon>Sar</taxon>
        <taxon>Alveolata</taxon>
        <taxon>Colpodellida</taxon>
        <taxon>Chromeraceae</taxon>
        <taxon>Chromera</taxon>
    </lineage>
</organism>
<sequence>MSDCFVPCSEEEATAFLEQEQETSGQKISDKQGEYDQVKEELTVLKARIKSKFGDHVNLDDGTELP</sequence>
<name>A0A0G4I6X3_9ALVE</name>
<evidence type="ECO:0000313" key="1">
    <source>
        <dbReference type="EMBL" id="CEM52703.1"/>
    </source>
</evidence>
<dbReference type="AlphaFoldDB" id="A0A0G4I6X3"/>